<dbReference type="Gramene" id="BGIOSGA009616-TA">
    <property type="protein sequence ID" value="BGIOSGA009616-PA"/>
    <property type="gene ID" value="BGIOSGA009616"/>
</dbReference>
<dbReference type="PROSITE" id="PS51471">
    <property type="entry name" value="FE2OG_OXY"/>
    <property type="match status" value="1"/>
</dbReference>
<keyword evidence="5" id="KW-0812">Transmembrane</keyword>
<dbReference type="SMART" id="SM00702">
    <property type="entry name" value="P4Hc"/>
    <property type="match status" value="1"/>
</dbReference>
<evidence type="ECO:0000256" key="2">
    <source>
        <dbReference type="ARBA" id="ARBA00004648"/>
    </source>
</evidence>
<dbReference type="Gene3D" id="2.60.120.620">
    <property type="entry name" value="q2cbj1_9rhob like domain"/>
    <property type="match status" value="1"/>
</dbReference>
<dbReference type="EC" id="1.14.11.2" evidence="4"/>
<keyword evidence="7" id="KW-0223">Dioxygenase</keyword>
<dbReference type="SMART" id="SM00254">
    <property type="entry name" value="ShKT"/>
    <property type="match status" value="1"/>
</dbReference>
<keyword evidence="10" id="KW-0560">Oxidoreductase</keyword>
<dbReference type="InterPro" id="IPR003582">
    <property type="entry name" value="ShKT_dom"/>
</dbReference>
<keyword evidence="12" id="KW-0472">Membrane</keyword>
<evidence type="ECO:0000259" key="16">
    <source>
        <dbReference type="PROSITE" id="PS51471"/>
    </source>
</evidence>
<accession>B8ALR9</accession>
<dbReference type="InterPro" id="IPR044862">
    <property type="entry name" value="Pro_4_hyd_alph_FE2OG_OXY"/>
</dbReference>
<comment type="cofactor">
    <cofactor evidence="1">
        <name>L-ascorbate</name>
        <dbReference type="ChEBI" id="CHEBI:38290"/>
    </cofactor>
</comment>
<evidence type="ECO:0000256" key="7">
    <source>
        <dbReference type="ARBA" id="ARBA00022964"/>
    </source>
</evidence>
<evidence type="ECO:0000256" key="1">
    <source>
        <dbReference type="ARBA" id="ARBA00001961"/>
    </source>
</evidence>
<keyword evidence="11" id="KW-0408">Iron</keyword>
<keyword evidence="19" id="KW-1185">Reference proteome</keyword>
<evidence type="ECO:0000256" key="10">
    <source>
        <dbReference type="ARBA" id="ARBA00023002"/>
    </source>
</evidence>
<keyword evidence="13" id="KW-0325">Glycoprotein</keyword>
<dbReference type="GO" id="GO:0048364">
    <property type="term" value="P:root development"/>
    <property type="evidence" value="ECO:0007669"/>
    <property type="project" value="TreeGrafter"/>
</dbReference>
<dbReference type="HOGENOM" id="CLU_010487_0_0_1"/>
<evidence type="ECO:0000256" key="4">
    <source>
        <dbReference type="ARBA" id="ARBA00012269"/>
    </source>
</evidence>
<evidence type="ECO:0000256" key="15">
    <source>
        <dbReference type="SAM" id="SignalP"/>
    </source>
</evidence>
<dbReference type="Pfam" id="PF13020">
    <property type="entry name" value="NOV_C"/>
    <property type="match status" value="1"/>
</dbReference>
<name>B8ALR9_ORYSI</name>
<feature type="signal peptide" evidence="15">
    <location>
        <begin position="1"/>
        <end position="22"/>
    </location>
</feature>
<dbReference type="InterPro" id="IPR005123">
    <property type="entry name" value="Oxoglu/Fe-dep_dioxygenase_dom"/>
</dbReference>
<feature type="chain" id="PRO_5005666039" description="procollagen-proline 4-dioxygenase" evidence="15">
    <location>
        <begin position="23"/>
        <end position="1062"/>
    </location>
</feature>
<evidence type="ECO:0000256" key="14">
    <source>
        <dbReference type="ARBA" id="ARBA00049169"/>
    </source>
</evidence>
<dbReference type="GO" id="GO:0005789">
    <property type="term" value="C:endoplasmic reticulum membrane"/>
    <property type="evidence" value="ECO:0007669"/>
    <property type="project" value="UniProtKB-SubCell"/>
</dbReference>
<evidence type="ECO:0000256" key="13">
    <source>
        <dbReference type="ARBA" id="ARBA00023180"/>
    </source>
</evidence>
<evidence type="ECO:0000256" key="6">
    <source>
        <dbReference type="ARBA" id="ARBA00022723"/>
    </source>
</evidence>
<comment type="subcellular location">
    <subcellularLocation>
        <location evidence="2">Endoplasmic reticulum membrane</location>
        <topology evidence="2">Single-pass type II membrane protein</topology>
    </subcellularLocation>
</comment>
<dbReference type="InterPro" id="IPR052957">
    <property type="entry name" value="Auxin_embryo_med"/>
</dbReference>
<feature type="domain" description="ShKT" evidence="17">
    <location>
        <begin position="257"/>
        <end position="297"/>
    </location>
</feature>
<feature type="domain" description="Fe2OG dioxygenase" evidence="16">
    <location>
        <begin position="120"/>
        <end position="242"/>
    </location>
</feature>
<dbReference type="Proteomes" id="UP000007015">
    <property type="component" value="Chromosome 3"/>
</dbReference>
<evidence type="ECO:0000256" key="9">
    <source>
        <dbReference type="ARBA" id="ARBA00022989"/>
    </source>
</evidence>
<evidence type="ECO:0000256" key="3">
    <source>
        <dbReference type="ARBA" id="ARBA00006511"/>
    </source>
</evidence>
<sequence>MAPLRTLVIFLLLLLALVPALSRPDGGGGGFYDPARVTQLSWRPRAFLYSGFLSHDECDHLVNLAKGRMEKSMVADNDSGKSIMSQVRTSSGTFLSKHEDDIVSGIEKRVAAWTFLPEENAESIQILHYELGQKYDAHFDYFHDKNNLKRGGHRVATVLMYLTDVKKGGETVFPNAAGRHLQLKDETWSDCARSGLAVKPKKGDALLFFSLHVNATTDPASLHGSCPVIEGEKWSATKWIHVRSFDNPPDVSLDLPCSDENERCTRWAAVGECYRNPKYMVGTKDSLGFCRKSCGVCSRSLGKDIGFKIKVSHSDALMILKSWIASQTSFSASMDQMCKFYTFVSEGFATATIDIKREFLSCSSIFTPLNRARSNDFVPGKFLSPKDLYWHDPTGCSEIITEKVISMKNKISMFPRKMLSSAYPSLCEFFTEACGVPKVPKTSDYVDILLGLSNAALPSEVANQVFHVFARWANDLHSANDNMNDILFLEGSLQKLETTILPTLGDKWVSLHPSFGLVCWVDDNELMQHFEDYNGVNFIQFGELSYEDKQLLYGRIAALLKSLGIPALSKVIYREAIFYGTVDNREKVTVISWLLPYMQRYIYKMHRDTYVNFQPNEITKLSNLQVIVVEKLFHKYKLKERESSCKRRFKCNCLLQGNNLYATQEADSHSLFLELSRLFFDGSPDLHFANFLHMVKTMADSGTTAEQIESFIVNNQNVPDLPEHEAVWSFSSLIIADQDVDCQRTEFQSICDSQKTEIRSTCELNISKHQRTSGVASSWPPNDWKTAPDFITSHNSQFTPNQETNLNNVVPSLDLTKTQCENSEDIVGPVDLEGDWITEDDFGSENTVLAERIGATGDEPHMVMSINSANLPAYLDLETGSSANSVVDIELTEFNDKLANVSEKRDRLCIKAPDRDKLLRIGKQGEAAAHQHFVDHFGSNNVRWVNQENETGLPYDIVVTHKSGFTEYVEVKATTNSYKNWFYITLREWQFALEKGNAFTIARVVLKDSKKANDKSNVLILKNPYKLCLNKSVYLALIIPQQYQTKRRYFEGNSDLQSEVNH</sequence>
<evidence type="ECO:0000256" key="5">
    <source>
        <dbReference type="ARBA" id="ARBA00022692"/>
    </source>
</evidence>
<protein>
    <recommendedName>
        <fullName evidence="4">procollagen-proline 4-dioxygenase</fullName>
        <ecNumber evidence="4">1.14.11.2</ecNumber>
    </recommendedName>
</protein>
<dbReference type="InterPro" id="IPR006620">
    <property type="entry name" value="Pro_4_hyd_alph"/>
</dbReference>
<dbReference type="InterPro" id="IPR024975">
    <property type="entry name" value="NOV_C"/>
</dbReference>
<dbReference type="GO" id="GO:0009793">
    <property type="term" value="P:embryo development ending in seed dormancy"/>
    <property type="evidence" value="ECO:0007669"/>
    <property type="project" value="TreeGrafter"/>
</dbReference>
<dbReference type="PANTHER" id="PTHR32387:SF0">
    <property type="entry name" value="PROTEIN NO VEIN"/>
    <property type="match status" value="1"/>
</dbReference>
<dbReference type="STRING" id="39946.B8ALR9"/>
<keyword evidence="9" id="KW-1133">Transmembrane helix</keyword>
<dbReference type="EMBL" id="CM000128">
    <property type="protein sequence ID" value="EEC76363.1"/>
    <property type="molecule type" value="Genomic_DNA"/>
</dbReference>
<keyword evidence="8" id="KW-0735">Signal-anchor</keyword>
<evidence type="ECO:0000313" key="19">
    <source>
        <dbReference type="Proteomes" id="UP000007015"/>
    </source>
</evidence>
<comment type="similarity">
    <text evidence="3">Belongs to the P4HA family.</text>
</comment>
<evidence type="ECO:0000259" key="17">
    <source>
        <dbReference type="PROSITE" id="PS51670"/>
    </source>
</evidence>
<dbReference type="PANTHER" id="PTHR32387">
    <property type="entry name" value="WU:FJ29H11"/>
    <property type="match status" value="1"/>
</dbReference>
<dbReference type="GO" id="GO:0005506">
    <property type="term" value="F:iron ion binding"/>
    <property type="evidence" value="ECO:0007669"/>
    <property type="project" value="InterPro"/>
</dbReference>
<dbReference type="FunFam" id="2.60.120.620:FF:000002">
    <property type="entry name" value="Prolyl 4-hydroxylase 4"/>
    <property type="match status" value="1"/>
</dbReference>
<evidence type="ECO:0000256" key="11">
    <source>
        <dbReference type="ARBA" id="ARBA00023004"/>
    </source>
</evidence>
<gene>
    <name evidence="18" type="ORF">OsI_13952</name>
</gene>
<keyword evidence="6" id="KW-0479">Metal-binding</keyword>
<dbReference type="GO" id="GO:0005634">
    <property type="term" value="C:nucleus"/>
    <property type="evidence" value="ECO:0007669"/>
    <property type="project" value="TreeGrafter"/>
</dbReference>
<dbReference type="GO" id="GO:0004656">
    <property type="term" value="F:procollagen-proline 4-dioxygenase activity"/>
    <property type="evidence" value="ECO:0007669"/>
    <property type="project" value="UniProtKB-EC"/>
</dbReference>
<dbReference type="OMA" id="YIQPRRE"/>
<dbReference type="GO" id="GO:0031418">
    <property type="term" value="F:L-ascorbic acid binding"/>
    <property type="evidence" value="ECO:0007669"/>
    <property type="project" value="InterPro"/>
</dbReference>
<dbReference type="GO" id="GO:0010305">
    <property type="term" value="P:leaf vascular tissue pattern formation"/>
    <property type="evidence" value="ECO:0007669"/>
    <property type="project" value="TreeGrafter"/>
</dbReference>
<reference evidence="18 19" key="1">
    <citation type="journal article" date="2005" name="PLoS Biol.">
        <title>The genomes of Oryza sativa: a history of duplications.</title>
        <authorList>
            <person name="Yu J."/>
            <person name="Wang J."/>
            <person name="Lin W."/>
            <person name="Li S."/>
            <person name="Li H."/>
            <person name="Zhou J."/>
            <person name="Ni P."/>
            <person name="Dong W."/>
            <person name="Hu S."/>
            <person name="Zeng C."/>
            <person name="Zhang J."/>
            <person name="Zhang Y."/>
            <person name="Li R."/>
            <person name="Xu Z."/>
            <person name="Li S."/>
            <person name="Li X."/>
            <person name="Zheng H."/>
            <person name="Cong L."/>
            <person name="Lin L."/>
            <person name="Yin J."/>
            <person name="Geng J."/>
            <person name="Li G."/>
            <person name="Shi J."/>
            <person name="Liu J."/>
            <person name="Lv H."/>
            <person name="Li J."/>
            <person name="Wang J."/>
            <person name="Deng Y."/>
            <person name="Ran L."/>
            <person name="Shi X."/>
            <person name="Wang X."/>
            <person name="Wu Q."/>
            <person name="Li C."/>
            <person name="Ren X."/>
            <person name="Wang J."/>
            <person name="Wang X."/>
            <person name="Li D."/>
            <person name="Liu D."/>
            <person name="Zhang X."/>
            <person name="Ji Z."/>
            <person name="Zhao W."/>
            <person name="Sun Y."/>
            <person name="Zhang Z."/>
            <person name="Bao J."/>
            <person name="Han Y."/>
            <person name="Dong L."/>
            <person name="Ji J."/>
            <person name="Chen P."/>
            <person name="Wu S."/>
            <person name="Liu J."/>
            <person name="Xiao Y."/>
            <person name="Bu D."/>
            <person name="Tan J."/>
            <person name="Yang L."/>
            <person name="Ye C."/>
            <person name="Zhang J."/>
            <person name="Xu J."/>
            <person name="Zhou Y."/>
            <person name="Yu Y."/>
            <person name="Zhang B."/>
            <person name="Zhuang S."/>
            <person name="Wei H."/>
            <person name="Liu B."/>
            <person name="Lei M."/>
            <person name="Yu H."/>
            <person name="Li Y."/>
            <person name="Xu H."/>
            <person name="Wei S."/>
            <person name="He X."/>
            <person name="Fang L."/>
            <person name="Zhang Z."/>
            <person name="Zhang Y."/>
            <person name="Huang X."/>
            <person name="Su Z."/>
            <person name="Tong W."/>
            <person name="Li J."/>
            <person name="Tong Z."/>
            <person name="Li S."/>
            <person name="Ye J."/>
            <person name="Wang L."/>
            <person name="Fang L."/>
            <person name="Lei T."/>
            <person name="Chen C."/>
            <person name="Chen H."/>
            <person name="Xu Z."/>
            <person name="Li H."/>
            <person name="Huang H."/>
            <person name="Zhang F."/>
            <person name="Xu H."/>
            <person name="Li N."/>
            <person name="Zhao C."/>
            <person name="Li S."/>
            <person name="Dong L."/>
            <person name="Huang Y."/>
            <person name="Li L."/>
            <person name="Xi Y."/>
            <person name="Qi Q."/>
            <person name="Li W."/>
            <person name="Zhang B."/>
            <person name="Hu W."/>
            <person name="Zhang Y."/>
            <person name="Tian X."/>
            <person name="Jiao Y."/>
            <person name="Liang X."/>
            <person name="Jin J."/>
            <person name="Gao L."/>
            <person name="Zheng W."/>
            <person name="Hao B."/>
            <person name="Liu S."/>
            <person name="Wang W."/>
            <person name="Yuan L."/>
            <person name="Cao M."/>
            <person name="McDermott J."/>
            <person name="Samudrala R."/>
            <person name="Wang J."/>
            <person name="Wong G.K."/>
            <person name="Yang H."/>
        </authorList>
    </citation>
    <scope>NUCLEOTIDE SEQUENCE [LARGE SCALE GENOMIC DNA]</scope>
    <source>
        <strain evidence="19">cv. 93-11</strain>
    </source>
</reference>
<dbReference type="Pfam" id="PF13640">
    <property type="entry name" value="2OG-FeII_Oxy_3"/>
    <property type="match status" value="1"/>
</dbReference>
<organism evidence="18 19">
    <name type="scientific">Oryza sativa subsp. indica</name>
    <name type="common">Rice</name>
    <dbReference type="NCBI Taxonomy" id="39946"/>
    <lineage>
        <taxon>Eukaryota</taxon>
        <taxon>Viridiplantae</taxon>
        <taxon>Streptophyta</taxon>
        <taxon>Embryophyta</taxon>
        <taxon>Tracheophyta</taxon>
        <taxon>Spermatophyta</taxon>
        <taxon>Magnoliopsida</taxon>
        <taxon>Liliopsida</taxon>
        <taxon>Poales</taxon>
        <taxon>Poaceae</taxon>
        <taxon>BOP clade</taxon>
        <taxon>Oryzoideae</taxon>
        <taxon>Oryzeae</taxon>
        <taxon>Oryzinae</taxon>
        <taxon>Oryza</taxon>
        <taxon>Oryza sativa</taxon>
    </lineage>
</organism>
<evidence type="ECO:0000256" key="12">
    <source>
        <dbReference type="ARBA" id="ARBA00023136"/>
    </source>
</evidence>
<keyword evidence="15" id="KW-0732">Signal</keyword>
<proteinExistence type="inferred from homology"/>
<evidence type="ECO:0000256" key="8">
    <source>
        <dbReference type="ARBA" id="ARBA00022968"/>
    </source>
</evidence>
<evidence type="ECO:0000313" key="18">
    <source>
        <dbReference type="EMBL" id="EEC76363.1"/>
    </source>
</evidence>
<dbReference type="AlphaFoldDB" id="B8ALR9"/>
<comment type="catalytic activity">
    <reaction evidence="14">
        <text>L-prolyl-[collagen] + 2-oxoglutarate + O2 = trans-4-hydroxy-L-prolyl-[collagen] + succinate + CO2</text>
        <dbReference type="Rhea" id="RHEA:18945"/>
        <dbReference type="Rhea" id="RHEA-COMP:11676"/>
        <dbReference type="Rhea" id="RHEA-COMP:11680"/>
        <dbReference type="ChEBI" id="CHEBI:15379"/>
        <dbReference type="ChEBI" id="CHEBI:16526"/>
        <dbReference type="ChEBI" id="CHEBI:16810"/>
        <dbReference type="ChEBI" id="CHEBI:30031"/>
        <dbReference type="ChEBI" id="CHEBI:50342"/>
        <dbReference type="ChEBI" id="CHEBI:61965"/>
        <dbReference type="EC" id="1.14.11.2"/>
    </reaction>
</comment>
<dbReference type="PROSITE" id="PS51670">
    <property type="entry name" value="SHKT"/>
    <property type="match status" value="1"/>
</dbReference>